<dbReference type="SUPFAM" id="SSF50494">
    <property type="entry name" value="Trypsin-like serine proteases"/>
    <property type="match status" value="1"/>
</dbReference>
<dbReference type="InterPro" id="IPR001478">
    <property type="entry name" value="PDZ"/>
</dbReference>
<evidence type="ECO:0000256" key="2">
    <source>
        <dbReference type="ARBA" id="ARBA00022670"/>
    </source>
</evidence>
<dbReference type="SUPFAM" id="SSF50156">
    <property type="entry name" value="PDZ domain-like"/>
    <property type="match status" value="1"/>
</dbReference>
<name>A0A809RE45_9PROT</name>
<sequence length="368" mass="38931">MRKFWLLFAQSTTIALGILFVFRLFPPAFINKPSSPVQTSDNTSLSPQISFRNAAKLARPSVVNVFTSKKTYSTPLAPSISGRPDTNTDPTNHLGSGVIVSTDGYILTNQHVVEAADEIQVMLHDGRTLSANIVGTDPETDLAVLKIKATNLPAITFAPSDRAAIGDVALAIGNPFGVGQTVTMGIISALGRSHLGINTFEDFIQTDAAINPGNSGGALVNTDGHLIGVNSAIYSRTGGSQGIGFAIPSNLAAKIMKQIIEHGEVIRGWIGVEVQDITPELAESYQLTSTNGALISGILQHGPADLAGIHPGDILLDADHKPIKDSLALLELVAALKPNTTIQVTLLHKNKMLTTTIKIDRRPKVATS</sequence>
<dbReference type="KEGG" id="sniv:SFSGTM_07570"/>
<evidence type="ECO:0000313" key="6">
    <source>
        <dbReference type="EMBL" id="BBP00049.1"/>
    </source>
</evidence>
<evidence type="ECO:0000256" key="1">
    <source>
        <dbReference type="ARBA" id="ARBA00010541"/>
    </source>
</evidence>
<dbReference type="SMART" id="SM00228">
    <property type="entry name" value="PDZ"/>
    <property type="match status" value="1"/>
</dbReference>
<dbReference type="InterPro" id="IPR001940">
    <property type="entry name" value="Peptidase_S1C"/>
</dbReference>
<keyword evidence="7" id="KW-1185">Reference proteome</keyword>
<evidence type="ECO:0000256" key="3">
    <source>
        <dbReference type="ARBA" id="ARBA00022801"/>
    </source>
</evidence>
<dbReference type="InterPro" id="IPR051201">
    <property type="entry name" value="Chloro_Bact_Ser_Proteases"/>
</dbReference>
<organism evidence="6 7">
    <name type="scientific">Sulfuriferula nivalis</name>
    <dbReference type="NCBI Taxonomy" id="2675298"/>
    <lineage>
        <taxon>Bacteria</taxon>
        <taxon>Pseudomonadati</taxon>
        <taxon>Pseudomonadota</taxon>
        <taxon>Betaproteobacteria</taxon>
        <taxon>Nitrosomonadales</taxon>
        <taxon>Sulfuricellaceae</taxon>
        <taxon>Sulfuriferula</taxon>
    </lineage>
</organism>
<proteinExistence type="inferred from homology"/>
<dbReference type="Pfam" id="PF13180">
    <property type="entry name" value="PDZ_2"/>
    <property type="match status" value="1"/>
</dbReference>
<dbReference type="InterPro" id="IPR009003">
    <property type="entry name" value="Peptidase_S1_PA"/>
</dbReference>
<dbReference type="InterPro" id="IPR036034">
    <property type="entry name" value="PDZ_sf"/>
</dbReference>
<evidence type="ECO:0000313" key="7">
    <source>
        <dbReference type="Proteomes" id="UP000463939"/>
    </source>
</evidence>
<comment type="similarity">
    <text evidence="1">Belongs to the peptidase S1C family.</text>
</comment>
<dbReference type="FunFam" id="2.40.10.10:FF:000001">
    <property type="entry name" value="Periplasmic serine protease DegS"/>
    <property type="match status" value="1"/>
</dbReference>
<dbReference type="Pfam" id="PF13365">
    <property type="entry name" value="Trypsin_2"/>
    <property type="match status" value="1"/>
</dbReference>
<accession>A0A809RE45</accession>
<gene>
    <name evidence="6" type="ORF">SFSGTM_07570</name>
</gene>
<protein>
    <submittedName>
        <fullName evidence="6">DegQ protease</fullName>
    </submittedName>
</protein>
<evidence type="ECO:0000259" key="5">
    <source>
        <dbReference type="PROSITE" id="PS50106"/>
    </source>
</evidence>
<evidence type="ECO:0000256" key="4">
    <source>
        <dbReference type="ARBA" id="ARBA00022825"/>
    </source>
</evidence>
<dbReference type="Gene3D" id="2.40.10.120">
    <property type="match status" value="1"/>
</dbReference>
<dbReference type="GO" id="GO:0006508">
    <property type="term" value="P:proteolysis"/>
    <property type="evidence" value="ECO:0007669"/>
    <property type="project" value="UniProtKB-KW"/>
</dbReference>
<dbReference type="PANTHER" id="PTHR43343">
    <property type="entry name" value="PEPTIDASE S12"/>
    <property type="match status" value="1"/>
</dbReference>
<dbReference type="GO" id="GO:0004252">
    <property type="term" value="F:serine-type endopeptidase activity"/>
    <property type="evidence" value="ECO:0007669"/>
    <property type="project" value="InterPro"/>
</dbReference>
<dbReference type="PRINTS" id="PR00834">
    <property type="entry name" value="PROTEASES2C"/>
</dbReference>
<dbReference type="PANTHER" id="PTHR43343:SF3">
    <property type="entry name" value="PROTEASE DO-LIKE 8, CHLOROPLASTIC"/>
    <property type="match status" value="1"/>
</dbReference>
<reference evidence="7" key="1">
    <citation type="submission" date="2019-11" db="EMBL/GenBank/DDBJ databases">
        <title>Isolation and characterization of a novel species in the genus Sulfuriferula.</title>
        <authorList>
            <person name="Mochizuki J."/>
            <person name="Kojima H."/>
            <person name="Fukui M."/>
        </authorList>
    </citation>
    <scope>NUCLEOTIDE SEQUENCE [LARGE SCALE GENOMIC DNA]</scope>
    <source>
        <strain evidence="7">SGTM</strain>
    </source>
</reference>
<dbReference type="Gene3D" id="2.30.42.10">
    <property type="match status" value="1"/>
</dbReference>
<dbReference type="EMBL" id="AP021881">
    <property type="protein sequence ID" value="BBP00049.1"/>
    <property type="molecule type" value="Genomic_DNA"/>
</dbReference>
<keyword evidence="3" id="KW-0378">Hydrolase</keyword>
<keyword evidence="4" id="KW-0720">Serine protease</keyword>
<dbReference type="RefSeq" id="WP_162084018.1">
    <property type="nucleotide sequence ID" value="NZ_AP021881.1"/>
</dbReference>
<dbReference type="Proteomes" id="UP000463939">
    <property type="component" value="Chromosome"/>
</dbReference>
<dbReference type="AlphaFoldDB" id="A0A809RE45"/>
<feature type="domain" description="PDZ" evidence="5">
    <location>
        <begin position="259"/>
        <end position="337"/>
    </location>
</feature>
<keyword evidence="2 6" id="KW-0645">Protease</keyword>
<dbReference type="PROSITE" id="PS50106">
    <property type="entry name" value="PDZ"/>
    <property type="match status" value="1"/>
</dbReference>